<dbReference type="SUPFAM" id="SSF55811">
    <property type="entry name" value="Nudix"/>
    <property type="match status" value="1"/>
</dbReference>
<dbReference type="InterPro" id="IPR020084">
    <property type="entry name" value="NUDIX_hydrolase_CS"/>
</dbReference>
<proteinExistence type="inferred from homology"/>
<sequence length="156" mass="17038">MPKKDYYDDPTAPAANSIVPAVTAIVRNEAGEVLMIQRTDNGLWALPGGAQDIGESVTDAVRREVFEETGLRVEVTGISGIYSDPKHVIAYDDGEVRQEFSLAFHARPAGGELRPSSESRQVHWIAPDQLDALNIHPSMRARINHGVTNPTSVHLD</sequence>
<comment type="cofactor">
    <cofactor evidence="1">
        <name>Mg(2+)</name>
        <dbReference type="ChEBI" id="CHEBI:18420"/>
    </cofactor>
</comment>
<evidence type="ECO:0000313" key="6">
    <source>
        <dbReference type="EMBL" id="MFD2419964.1"/>
    </source>
</evidence>
<dbReference type="Pfam" id="PF00293">
    <property type="entry name" value="NUDIX"/>
    <property type="match status" value="1"/>
</dbReference>
<protein>
    <submittedName>
        <fullName evidence="6">NUDIX domain-containing protein</fullName>
    </submittedName>
</protein>
<dbReference type="Gene3D" id="3.90.79.10">
    <property type="entry name" value="Nucleoside Triphosphate Pyrophosphohydrolase"/>
    <property type="match status" value="1"/>
</dbReference>
<organism evidence="6 7">
    <name type="scientific">Amycolatopsis pigmentata</name>
    <dbReference type="NCBI Taxonomy" id="450801"/>
    <lineage>
        <taxon>Bacteria</taxon>
        <taxon>Bacillati</taxon>
        <taxon>Actinomycetota</taxon>
        <taxon>Actinomycetes</taxon>
        <taxon>Pseudonocardiales</taxon>
        <taxon>Pseudonocardiaceae</taxon>
        <taxon>Amycolatopsis</taxon>
    </lineage>
</organism>
<dbReference type="PANTHER" id="PTHR43046">
    <property type="entry name" value="GDP-MANNOSE MANNOSYL HYDROLASE"/>
    <property type="match status" value="1"/>
</dbReference>
<dbReference type="InterPro" id="IPR020476">
    <property type="entry name" value="Nudix_hydrolase"/>
</dbReference>
<dbReference type="PROSITE" id="PS51462">
    <property type="entry name" value="NUDIX"/>
    <property type="match status" value="1"/>
</dbReference>
<dbReference type="PRINTS" id="PR00502">
    <property type="entry name" value="NUDIXFAMILY"/>
</dbReference>
<evidence type="ECO:0000313" key="7">
    <source>
        <dbReference type="Proteomes" id="UP001597417"/>
    </source>
</evidence>
<dbReference type="InterPro" id="IPR000086">
    <property type="entry name" value="NUDIX_hydrolase_dom"/>
</dbReference>
<reference evidence="7" key="1">
    <citation type="journal article" date="2019" name="Int. J. Syst. Evol. Microbiol.">
        <title>The Global Catalogue of Microorganisms (GCM) 10K type strain sequencing project: providing services to taxonomists for standard genome sequencing and annotation.</title>
        <authorList>
            <consortium name="The Broad Institute Genomics Platform"/>
            <consortium name="The Broad Institute Genome Sequencing Center for Infectious Disease"/>
            <person name="Wu L."/>
            <person name="Ma J."/>
        </authorList>
    </citation>
    <scope>NUCLEOTIDE SEQUENCE [LARGE SCALE GENOMIC DNA]</scope>
    <source>
        <strain evidence="7">CGMCC 4.7645</strain>
    </source>
</reference>
<dbReference type="EMBL" id="JBHUKR010000015">
    <property type="protein sequence ID" value="MFD2419964.1"/>
    <property type="molecule type" value="Genomic_DNA"/>
</dbReference>
<comment type="similarity">
    <text evidence="2 4">Belongs to the Nudix hydrolase family.</text>
</comment>
<comment type="caution">
    <text evidence="6">The sequence shown here is derived from an EMBL/GenBank/DDBJ whole genome shotgun (WGS) entry which is preliminary data.</text>
</comment>
<evidence type="ECO:0000256" key="3">
    <source>
        <dbReference type="ARBA" id="ARBA00022801"/>
    </source>
</evidence>
<evidence type="ECO:0000256" key="2">
    <source>
        <dbReference type="ARBA" id="ARBA00005582"/>
    </source>
</evidence>
<dbReference type="InterPro" id="IPR015797">
    <property type="entry name" value="NUDIX_hydrolase-like_dom_sf"/>
</dbReference>
<evidence type="ECO:0000259" key="5">
    <source>
        <dbReference type="PROSITE" id="PS51462"/>
    </source>
</evidence>
<keyword evidence="7" id="KW-1185">Reference proteome</keyword>
<evidence type="ECO:0000256" key="4">
    <source>
        <dbReference type="RuleBase" id="RU003476"/>
    </source>
</evidence>
<evidence type="ECO:0000256" key="1">
    <source>
        <dbReference type="ARBA" id="ARBA00001946"/>
    </source>
</evidence>
<dbReference type="PROSITE" id="PS00893">
    <property type="entry name" value="NUDIX_BOX"/>
    <property type="match status" value="1"/>
</dbReference>
<dbReference type="RefSeq" id="WP_378267986.1">
    <property type="nucleotide sequence ID" value="NZ_JBHUKR010000015.1"/>
</dbReference>
<dbReference type="PANTHER" id="PTHR43046:SF16">
    <property type="entry name" value="ADP-RIBOSE PYROPHOSPHATASE YJHB-RELATED"/>
    <property type="match status" value="1"/>
</dbReference>
<feature type="domain" description="Nudix hydrolase" evidence="5">
    <location>
        <begin position="17"/>
        <end position="147"/>
    </location>
</feature>
<accession>A0ABW5FY71</accession>
<keyword evidence="3 4" id="KW-0378">Hydrolase</keyword>
<gene>
    <name evidence="6" type="ORF">ACFSXZ_26910</name>
</gene>
<dbReference type="Proteomes" id="UP001597417">
    <property type="component" value="Unassembled WGS sequence"/>
</dbReference>
<name>A0ABW5FY71_9PSEU</name>